<evidence type="ECO:0000313" key="2">
    <source>
        <dbReference type="EMBL" id="EFN99865.1"/>
    </source>
</evidence>
<dbReference type="GO" id="GO:0003677">
    <property type="term" value="F:DNA binding"/>
    <property type="evidence" value="ECO:0007669"/>
    <property type="project" value="InterPro"/>
</dbReference>
<organism evidence="2 3">
    <name type="scientific">Streptococcus mitis SK597</name>
    <dbReference type="NCBI Taxonomy" id="585204"/>
    <lineage>
        <taxon>Bacteria</taxon>
        <taxon>Bacillati</taxon>
        <taxon>Bacillota</taxon>
        <taxon>Bacilli</taxon>
        <taxon>Lactobacillales</taxon>
        <taxon>Streptococcaceae</taxon>
        <taxon>Streptococcus</taxon>
        <taxon>Streptococcus mitis group</taxon>
    </lineage>
</organism>
<proteinExistence type="predicted"/>
<dbReference type="NCBIfam" id="TIGR01716">
    <property type="entry name" value="RGG_Cterm"/>
    <property type="match status" value="1"/>
</dbReference>
<dbReference type="SUPFAM" id="SSF47413">
    <property type="entry name" value="lambda repressor-like DNA-binding domains"/>
    <property type="match status" value="1"/>
</dbReference>
<dbReference type="Proteomes" id="UP000003316">
    <property type="component" value="Unassembled WGS sequence"/>
</dbReference>
<dbReference type="PANTHER" id="PTHR37038:SF12">
    <property type="entry name" value="TRANSCRIPTIONAL REGULATOR"/>
    <property type="match status" value="1"/>
</dbReference>
<dbReference type="InterPro" id="IPR010982">
    <property type="entry name" value="Lambda_DNA-bd_dom_sf"/>
</dbReference>
<sequence>MWGVNMQNLGEVFKELRKSRNVSLQEATGGEFTYSMLSKFERGEADLSSMKLITALDNIHSDLNEFMYLVRGFSQKKVLAFQENLWDLYDREGIDSLHSLYEETTQKYRSSGETSYLLQMIRIKSLLVFFDSEIRATDEELTFLYDYFFTIDIWGNYELELFSTISTLFPLPLYFKYSREMLQKTDLLGSLPSNKVGIDTILINGLFKAIEEKDKLKADYFIFQIEKRELPESQAYLKIIYMIAKGYYDTIFKLENKGLEKIQRGITILQDLEYVDGARYYENYFANQLSNKDL</sequence>
<dbReference type="InterPro" id="IPR010057">
    <property type="entry name" value="Transcription_activator_Rgg_C"/>
</dbReference>
<name>E1LUI1_STRMT</name>
<dbReference type="EMBL" id="AEDV01000087">
    <property type="protein sequence ID" value="EFN99865.1"/>
    <property type="molecule type" value="Genomic_DNA"/>
</dbReference>
<reference evidence="2 3" key="1">
    <citation type="submission" date="2010-09" db="EMBL/GenBank/DDBJ databases">
        <authorList>
            <person name="Daugherty S.C."/>
            <person name="Tallon L.J."/>
            <person name="Jones K.M."/>
            <person name="Liu X."/>
            <person name="Kilian M."/>
            <person name="Tettelin H."/>
        </authorList>
    </citation>
    <scope>NUCLEOTIDE SEQUENCE [LARGE SCALE GENOMIC DNA]</scope>
    <source>
        <strain evidence="2 3">SK597</strain>
    </source>
</reference>
<feature type="domain" description="HTH-type transcriptional regulator Rgg C-terminal" evidence="1">
    <location>
        <begin position="101"/>
        <end position="283"/>
    </location>
</feature>
<evidence type="ECO:0000259" key="1">
    <source>
        <dbReference type="Pfam" id="PF21259"/>
    </source>
</evidence>
<comment type="caution">
    <text evidence="2">The sequence shown here is derived from an EMBL/GenBank/DDBJ whole genome shotgun (WGS) entry which is preliminary data.</text>
</comment>
<dbReference type="eggNOG" id="COG1396">
    <property type="taxonomic scope" value="Bacteria"/>
</dbReference>
<dbReference type="Pfam" id="PF21259">
    <property type="entry name" value="Rgg_C"/>
    <property type="match status" value="1"/>
</dbReference>
<protein>
    <submittedName>
        <fullName evidence="2">HTH-type transcriptional regulator rgg</fullName>
    </submittedName>
</protein>
<accession>E1LUI1</accession>
<dbReference type="CDD" id="cd00093">
    <property type="entry name" value="HTH_XRE"/>
    <property type="match status" value="1"/>
</dbReference>
<dbReference type="Gene3D" id="1.10.260.40">
    <property type="entry name" value="lambda repressor-like DNA-binding domains"/>
    <property type="match status" value="1"/>
</dbReference>
<dbReference type="InterPro" id="IPR053163">
    <property type="entry name" value="HTH-type_regulator_Rgg"/>
</dbReference>
<gene>
    <name evidence="2" type="ORF">SMSK597_1371</name>
</gene>
<dbReference type="InterPro" id="IPR001387">
    <property type="entry name" value="Cro/C1-type_HTH"/>
</dbReference>
<dbReference type="PANTHER" id="PTHR37038">
    <property type="entry name" value="TRANSCRIPTIONAL REGULATOR-RELATED"/>
    <property type="match status" value="1"/>
</dbReference>
<dbReference type="AlphaFoldDB" id="E1LUI1"/>
<evidence type="ECO:0000313" key="3">
    <source>
        <dbReference type="Proteomes" id="UP000003316"/>
    </source>
</evidence>